<gene>
    <name evidence="3" type="ORF">D3878_08280</name>
</gene>
<feature type="signal peptide" evidence="2">
    <location>
        <begin position="1"/>
        <end position="20"/>
    </location>
</feature>
<dbReference type="AlphaFoldDB" id="A0A3A3G512"/>
<dbReference type="RefSeq" id="WP_119785030.1">
    <property type="nucleotide sequence ID" value="NZ_QYUQ01000002.1"/>
</dbReference>
<feature type="compositionally biased region" description="Polar residues" evidence="1">
    <location>
        <begin position="82"/>
        <end position="93"/>
    </location>
</feature>
<feature type="compositionally biased region" description="Low complexity" evidence="1">
    <location>
        <begin position="70"/>
        <end position="81"/>
    </location>
</feature>
<feature type="chain" id="PRO_5017390866" description="Carboxypeptidase regulatory-like domain-containing protein" evidence="2">
    <location>
        <begin position="21"/>
        <end position="251"/>
    </location>
</feature>
<keyword evidence="4" id="KW-1185">Reference proteome</keyword>
<organism evidence="3 4">
    <name type="scientific">Noviherbaspirillum sedimenti</name>
    <dbReference type="NCBI Taxonomy" id="2320865"/>
    <lineage>
        <taxon>Bacteria</taxon>
        <taxon>Pseudomonadati</taxon>
        <taxon>Pseudomonadota</taxon>
        <taxon>Betaproteobacteria</taxon>
        <taxon>Burkholderiales</taxon>
        <taxon>Oxalobacteraceae</taxon>
        <taxon>Noviherbaspirillum</taxon>
    </lineage>
</organism>
<reference evidence="4" key="1">
    <citation type="submission" date="2018-09" db="EMBL/GenBank/DDBJ databases">
        <authorList>
            <person name="Zhu H."/>
        </authorList>
    </citation>
    <scope>NUCLEOTIDE SEQUENCE [LARGE SCALE GENOMIC DNA]</scope>
    <source>
        <strain evidence="4">K1S02-23</strain>
    </source>
</reference>
<accession>A0A3A3G512</accession>
<comment type="caution">
    <text evidence="3">The sequence shown here is derived from an EMBL/GenBank/DDBJ whole genome shotgun (WGS) entry which is preliminary data.</text>
</comment>
<keyword evidence="2" id="KW-0732">Signal</keyword>
<feature type="region of interest" description="Disordered" evidence="1">
    <location>
        <begin position="20"/>
        <end position="93"/>
    </location>
</feature>
<name>A0A3A3G512_9BURK</name>
<proteinExistence type="predicted"/>
<evidence type="ECO:0008006" key="5">
    <source>
        <dbReference type="Google" id="ProtNLM"/>
    </source>
</evidence>
<evidence type="ECO:0000256" key="1">
    <source>
        <dbReference type="SAM" id="MobiDB-lite"/>
    </source>
</evidence>
<evidence type="ECO:0000256" key="2">
    <source>
        <dbReference type="SAM" id="SignalP"/>
    </source>
</evidence>
<protein>
    <recommendedName>
        <fullName evidence="5">Carboxypeptidase regulatory-like domain-containing protein</fullName>
    </recommendedName>
</protein>
<evidence type="ECO:0000313" key="4">
    <source>
        <dbReference type="Proteomes" id="UP000266327"/>
    </source>
</evidence>
<dbReference type="EMBL" id="QYUQ01000002">
    <property type="protein sequence ID" value="RJG01582.1"/>
    <property type="molecule type" value="Genomic_DNA"/>
</dbReference>
<dbReference type="OrthoDB" id="8926484at2"/>
<evidence type="ECO:0000313" key="3">
    <source>
        <dbReference type="EMBL" id="RJG01582.1"/>
    </source>
</evidence>
<dbReference type="Proteomes" id="UP000266327">
    <property type="component" value="Unassembled WGS sequence"/>
</dbReference>
<sequence>MKACSTFLMALGLVSSAAMAQSDRPAPEQAPGRMANPGTTTHPTGPSRMPMPTMGSEAGAVAPAEKPADTSGTLSSGASSTEMAPSGSSGQLITPTIAQSRPAAATTVGVKPQQTKDGVTYMCGGIGEDESTYMKQTAARDYDLMMTFAEKSGNYVADVNVSIKDAHGKSVLDTTCDGPILLVDLPAGGGYRIHAETGGQAIDRTVLVKGGKAPTRQLTFAWPGKPAVAAGKKAGRNGESGRESAGGDDGN</sequence>
<feature type="region of interest" description="Disordered" evidence="1">
    <location>
        <begin position="225"/>
        <end position="251"/>
    </location>
</feature>